<proteinExistence type="predicted"/>
<dbReference type="EMBL" id="MK500439">
    <property type="protein sequence ID" value="QBK89752.1"/>
    <property type="molecule type" value="Genomic_DNA"/>
</dbReference>
<reference evidence="1" key="1">
    <citation type="journal article" date="2019" name="MBio">
        <title>Virus Genomes from Deep Sea Sediments Expand the Ocean Megavirome and Support Independent Origins of Viral Gigantism.</title>
        <authorList>
            <person name="Backstrom D."/>
            <person name="Yutin N."/>
            <person name="Jorgensen S.L."/>
            <person name="Dharamshi J."/>
            <person name="Homa F."/>
            <person name="Zaremba-Niedwiedzka K."/>
            <person name="Spang A."/>
            <person name="Wolf Y.I."/>
            <person name="Koonin E.V."/>
            <person name="Ettema T.J."/>
        </authorList>
    </citation>
    <scope>NUCLEOTIDE SEQUENCE</scope>
</reference>
<gene>
    <name evidence="1" type="ORF">LCPAC101_00350</name>
</gene>
<sequence>METKVNEKMVWLRSGKSKYLFDRRNGMKINYFRSTMDEKYGKKEYIGDTLVLTIDDEYESILKYITEYIDGNNNTRIDKKDNYTLLLKFIDFIQDNGMYIYIFKNITQHHNIEEYFDIINKCILLDDFPWLNVIESFDIVPINVNGLKYTLQKYYNIFNNFIKICRCTILWDKSFYTTVFECLSEIEKGSIEYVNINNINENSKLLTIKKNHLRKYYFDGQPYIKDIYKYSIDDIIFIDDGYVSHILITINNIKYKFCGEGEYYSDVYIKLHDAYKDLSVCIGKNIINISVDGEFGCGTMVAEYKILFSDYSIFKFNIVNDDYNYYDGVLSIVQCE</sequence>
<accession>A0A481Z201</accession>
<evidence type="ECO:0000313" key="1">
    <source>
        <dbReference type="EMBL" id="QBK89752.1"/>
    </source>
</evidence>
<name>A0A481Z201_9VIRU</name>
<protein>
    <submittedName>
        <fullName evidence="1">Uncharacterized protein</fullName>
    </submittedName>
</protein>
<organism evidence="1">
    <name type="scientific">Pithovirus LCPAC101</name>
    <dbReference type="NCBI Taxonomy" id="2506586"/>
    <lineage>
        <taxon>Viruses</taxon>
        <taxon>Pithoviruses</taxon>
    </lineage>
</organism>